<sequence length="202" mass="22803">MASASIWVASVRKPLPVLLGVVLGLVMLACSSPLDLSTDRKMNYADKTTNPTRISLLYYYGDSAIEFIYTDPEILKGVLIDTGAAPFRVTIPHLQTPNTRFTPTKDFTPLVTEFSFGVERQPCDNVISTLVNSDTWFNVKHLTKDYTIKEYLWFADTSGRQFRLGLASVEEKRLVKGRIQISIADPDRPRFVNYNALVTLEY</sequence>
<organism evidence="1 2">
    <name type="scientific">Candidatus Kapaibacterium thiocyanatum</name>
    <dbReference type="NCBI Taxonomy" id="1895771"/>
    <lineage>
        <taxon>Bacteria</taxon>
        <taxon>Pseudomonadati</taxon>
        <taxon>Candidatus Kapaibacteriota</taxon>
        <taxon>Candidatus Kapaibacteriia</taxon>
        <taxon>Candidatus Kapaibacteriales</taxon>
        <taxon>Candidatus Kapaibacteriaceae</taxon>
        <taxon>Candidatus Kapaibacterium</taxon>
    </lineage>
</organism>
<dbReference type="EMBL" id="MKVH01000024">
    <property type="protein sequence ID" value="OJX57233.1"/>
    <property type="molecule type" value="Genomic_DNA"/>
</dbReference>
<comment type="caution">
    <text evidence="1">The sequence shown here is derived from an EMBL/GenBank/DDBJ whole genome shotgun (WGS) entry which is preliminary data.</text>
</comment>
<proteinExistence type="predicted"/>
<evidence type="ECO:0000313" key="2">
    <source>
        <dbReference type="Proteomes" id="UP000184233"/>
    </source>
</evidence>
<dbReference type="STRING" id="1895771.BGO89_12115"/>
<evidence type="ECO:0000313" key="1">
    <source>
        <dbReference type="EMBL" id="OJX57233.1"/>
    </source>
</evidence>
<accession>A0A1M3KXX8</accession>
<dbReference type="Proteomes" id="UP000184233">
    <property type="component" value="Unassembled WGS sequence"/>
</dbReference>
<name>A0A1M3KXX8_9BACT</name>
<protein>
    <submittedName>
        <fullName evidence="1">Uncharacterized protein</fullName>
    </submittedName>
</protein>
<dbReference type="AlphaFoldDB" id="A0A1M3KXX8"/>
<reference evidence="1 2" key="1">
    <citation type="submission" date="2016-09" db="EMBL/GenBank/DDBJ databases">
        <title>Genome-resolved meta-omics ties microbial dynamics to process performance in biotechnology for thiocyanate degradation.</title>
        <authorList>
            <person name="Kantor R.S."/>
            <person name="Huddy R.J."/>
            <person name="Iyer R."/>
            <person name="Thomas B.C."/>
            <person name="Brown C.T."/>
            <person name="Anantharaman K."/>
            <person name="Tringe S."/>
            <person name="Hettich R.L."/>
            <person name="Harrison S.T."/>
            <person name="Banfield J.F."/>
        </authorList>
    </citation>
    <scope>NUCLEOTIDE SEQUENCE [LARGE SCALE GENOMIC DNA]</scope>
    <source>
        <strain evidence="1">59-99</strain>
    </source>
</reference>
<gene>
    <name evidence="1" type="ORF">BGO89_12115</name>
</gene>